<proteinExistence type="predicted"/>
<protein>
    <submittedName>
        <fullName evidence="1">Uncharacterized protein</fullName>
    </submittedName>
</protein>
<name>A0AAV5W9X0_9BILA</name>
<sequence length="122" mass="13760">RFNFLNGSDCPDWLQAEIVQISNMTNIKYKLMCGLVLNSLIKRQIDHIDISKFVNETLDRDSVRRILVATSYIMENCAISSTSYLTVELEQLGMPSEHARVLSRAIESSSDLIPSLLPTIAK</sequence>
<accession>A0AAV5W9X0</accession>
<dbReference type="InterPro" id="IPR047155">
    <property type="entry name" value="COMMD4/6/7/8"/>
</dbReference>
<dbReference type="Proteomes" id="UP001432322">
    <property type="component" value="Unassembled WGS sequence"/>
</dbReference>
<dbReference type="EMBL" id="BTSY01000005">
    <property type="protein sequence ID" value="GMT28627.1"/>
    <property type="molecule type" value="Genomic_DNA"/>
</dbReference>
<dbReference type="PANTHER" id="PTHR16231:SF4">
    <property type="entry name" value="COMM DOMAIN-CONTAINING PROTEIN 4"/>
    <property type="match status" value="1"/>
</dbReference>
<evidence type="ECO:0000313" key="2">
    <source>
        <dbReference type="EMBL" id="GMT37633.1"/>
    </source>
</evidence>
<dbReference type="AlphaFoldDB" id="A0AAV5W9X0"/>
<dbReference type="Pfam" id="PF21672">
    <property type="entry name" value="COMM_HN"/>
    <property type="match status" value="1"/>
</dbReference>
<reference evidence="1" key="1">
    <citation type="submission" date="2023-10" db="EMBL/GenBank/DDBJ databases">
        <title>Genome assembly of Pristionchus species.</title>
        <authorList>
            <person name="Yoshida K."/>
            <person name="Sommer R.J."/>
        </authorList>
    </citation>
    <scope>NUCLEOTIDE SEQUENCE</scope>
    <source>
        <strain evidence="1">RS5133</strain>
    </source>
</reference>
<keyword evidence="3" id="KW-1185">Reference proteome</keyword>
<evidence type="ECO:0000313" key="1">
    <source>
        <dbReference type="EMBL" id="GMT28627.1"/>
    </source>
</evidence>
<dbReference type="PANTHER" id="PTHR16231">
    <property type="entry name" value="COMM DOMAIN-CONTAINING PROTEIN 4-8 FAMILY MEMBER"/>
    <property type="match status" value="1"/>
</dbReference>
<evidence type="ECO:0000313" key="3">
    <source>
        <dbReference type="Proteomes" id="UP001432322"/>
    </source>
</evidence>
<feature type="non-terminal residue" evidence="1">
    <location>
        <position position="122"/>
    </location>
</feature>
<comment type="caution">
    <text evidence="1">The sequence shown here is derived from an EMBL/GenBank/DDBJ whole genome shotgun (WGS) entry which is preliminary data.</text>
</comment>
<feature type="non-terminal residue" evidence="1">
    <location>
        <position position="1"/>
    </location>
</feature>
<dbReference type="EMBL" id="BTSY01000204">
    <property type="protein sequence ID" value="GMT37633.1"/>
    <property type="molecule type" value="Genomic_DNA"/>
</dbReference>
<gene>
    <name evidence="1" type="ORF">PFISCL1PPCAC_19924</name>
    <name evidence="2" type="ORF">PFISCL1PPCAC_28930</name>
</gene>
<organism evidence="1 3">
    <name type="scientific">Pristionchus fissidentatus</name>
    <dbReference type="NCBI Taxonomy" id="1538716"/>
    <lineage>
        <taxon>Eukaryota</taxon>
        <taxon>Metazoa</taxon>
        <taxon>Ecdysozoa</taxon>
        <taxon>Nematoda</taxon>
        <taxon>Chromadorea</taxon>
        <taxon>Rhabditida</taxon>
        <taxon>Rhabditina</taxon>
        <taxon>Diplogasteromorpha</taxon>
        <taxon>Diplogasteroidea</taxon>
        <taxon>Neodiplogasteridae</taxon>
        <taxon>Pristionchus</taxon>
    </lineage>
</organism>